<evidence type="ECO:0000259" key="8">
    <source>
        <dbReference type="Pfam" id="PF07732"/>
    </source>
</evidence>
<feature type="chain" id="PRO_5035243046" evidence="5">
    <location>
        <begin position="20"/>
        <end position="599"/>
    </location>
</feature>
<protein>
    <submittedName>
        <fullName evidence="9">Similar to LAC12: Laccase-12 (Arabidopsis thaliana)</fullName>
    </submittedName>
</protein>
<dbReference type="SUPFAM" id="SSF49503">
    <property type="entry name" value="Cupredoxins"/>
    <property type="match status" value="3"/>
</dbReference>
<gene>
    <name evidence="9" type="ORF">HICCMSTLAB_LOCUS5343</name>
</gene>
<evidence type="ECO:0000259" key="6">
    <source>
        <dbReference type="Pfam" id="PF00394"/>
    </source>
</evidence>
<proteinExistence type="inferred from homology"/>
<comment type="similarity">
    <text evidence="1">Belongs to the multicopper oxidase family.</text>
</comment>
<feature type="domain" description="Plastocyanin-like" evidence="8">
    <location>
        <begin position="64"/>
        <end position="168"/>
    </location>
</feature>
<feature type="domain" description="Plastocyanin-like" evidence="7">
    <location>
        <begin position="444"/>
        <end position="553"/>
    </location>
</feature>
<dbReference type="InterPro" id="IPR045087">
    <property type="entry name" value="Cu-oxidase_fam"/>
</dbReference>
<dbReference type="GO" id="GO:0006826">
    <property type="term" value="P:iron ion transport"/>
    <property type="evidence" value="ECO:0007669"/>
    <property type="project" value="TreeGrafter"/>
</dbReference>
<dbReference type="CDD" id="cd13858">
    <property type="entry name" value="CuRO_1_tcLCC2_insect_like"/>
    <property type="match status" value="1"/>
</dbReference>
<feature type="domain" description="Plastocyanin-like" evidence="6">
    <location>
        <begin position="193"/>
        <end position="286"/>
    </location>
</feature>
<evidence type="ECO:0000256" key="3">
    <source>
        <dbReference type="ARBA" id="ARBA00023002"/>
    </source>
</evidence>
<dbReference type="Gene3D" id="2.60.40.420">
    <property type="entry name" value="Cupredoxins - blue copper proteins"/>
    <property type="match status" value="3"/>
</dbReference>
<organism evidence="9 10">
    <name type="scientific">Cotesia congregata</name>
    <name type="common">Parasitoid wasp</name>
    <name type="synonym">Apanteles congregatus</name>
    <dbReference type="NCBI Taxonomy" id="51543"/>
    <lineage>
        <taxon>Eukaryota</taxon>
        <taxon>Metazoa</taxon>
        <taxon>Ecdysozoa</taxon>
        <taxon>Arthropoda</taxon>
        <taxon>Hexapoda</taxon>
        <taxon>Insecta</taxon>
        <taxon>Pterygota</taxon>
        <taxon>Neoptera</taxon>
        <taxon>Endopterygota</taxon>
        <taxon>Hymenoptera</taxon>
        <taxon>Apocrita</taxon>
        <taxon>Ichneumonoidea</taxon>
        <taxon>Braconidae</taxon>
        <taxon>Microgastrinae</taxon>
        <taxon>Cotesia</taxon>
    </lineage>
</organism>
<keyword evidence="10" id="KW-1185">Reference proteome</keyword>
<keyword evidence="2" id="KW-0479">Metal-binding</keyword>
<dbReference type="CDD" id="cd13905">
    <property type="entry name" value="CuRO_3_tcLLC2_insect_like"/>
    <property type="match status" value="1"/>
</dbReference>
<dbReference type="GO" id="GO:0005507">
    <property type="term" value="F:copper ion binding"/>
    <property type="evidence" value="ECO:0007669"/>
    <property type="project" value="InterPro"/>
</dbReference>
<dbReference type="AlphaFoldDB" id="A0A8J2HC87"/>
<evidence type="ECO:0000259" key="7">
    <source>
        <dbReference type="Pfam" id="PF07731"/>
    </source>
</evidence>
<keyword evidence="5" id="KW-0732">Signal</keyword>
<dbReference type="GO" id="GO:0016491">
    <property type="term" value="F:oxidoreductase activity"/>
    <property type="evidence" value="ECO:0007669"/>
    <property type="project" value="UniProtKB-KW"/>
</dbReference>
<keyword evidence="4" id="KW-0186">Copper</keyword>
<dbReference type="Pfam" id="PF00394">
    <property type="entry name" value="Cu-oxidase"/>
    <property type="match status" value="1"/>
</dbReference>
<dbReference type="InterPro" id="IPR011706">
    <property type="entry name" value="Cu-oxidase_C"/>
</dbReference>
<dbReference type="Pfam" id="PF07732">
    <property type="entry name" value="Cu-oxidase_3"/>
    <property type="match status" value="1"/>
</dbReference>
<keyword evidence="3" id="KW-0560">Oxidoreductase</keyword>
<reference evidence="9" key="1">
    <citation type="submission" date="2021-04" db="EMBL/GenBank/DDBJ databases">
        <authorList>
            <person name="Chebbi M.A.C M."/>
        </authorList>
    </citation>
    <scope>NUCLEOTIDE SEQUENCE</scope>
</reference>
<evidence type="ECO:0000256" key="2">
    <source>
        <dbReference type="ARBA" id="ARBA00022723"/>
    </source>
</evidence>
<dbReference type="OrthoDB" id="2121828at2759"/>
<dbReference type="PANTHER" id="PTHR11709:SF394">
    <property type="entry name" value="FI03373P-RELATED"/>
    <property type="match status" value="1"/>
</dbReference>
<feature type="signal peptide" evidence="5">
    <location>
        <begin position="1"/>
        <end position="19"/>
    </location>
</feature>
<evidence type="ECO:0000256" key="5">
    <source>
        <dbReference type="SAM" id="SignalP"/>
    </source>
</evidence>
<dbReference type="InterPro" id="IPR011707">
    <property type="entry name" value="Cu-oxidase-like_N"/>
</dbReference>
<evidence type="ECO:0000256" key="4">
    <source>
        <dbReference type="ARBA" id="ARBA00023008"/>
    </source>
</evidence>
<dbReference type="Proteomes" id="UP000786811">
    <property type="component" value="Unassembled WGS sequence"/>
</dbReference>
<dbReference type="Pfam" id="PF07731">
    <property type="entry name" value="Cu-oxidase_2"/>
    <property type="match status" value="1"/>
</dbReference>
<dbReference type="InterPro" id="IPR008972">
    <property type="entry name" value="Cupredoxin"/>
</dbReference>
<name>A0A8J2HC87_COTCN</name>
<dbReference type="InterPro" id="IPR001117">
    <property type="entry name" value="Cu-oxidase_2nd"/>
</dbReference>
<accession>A0A8J2HC87</accession>
<evidence type="ECO:0000313" key="10">
    <source>
        <dbReference type="Proteomes" id="UP000786811"/>
    </source>
</evidence>
<dbReference type="EMBL" id="CAJNRD030001119">
    <property type="protein sequence ID" value="CAG5089706.1"/>
    <property type="molecule type" value="Genomic_DNA"/>
</dbReference>
<evidence type="ECO:0000313" key="9">
    <source>
        <dbReference type="EMBL" id="CAG5089706.1"/>
    </source>
</evidence>
<dbReference type="GO" id="GO:0005886">
    <property type="term" value="C:plasma membrane"/>
    <property type="evidence" value="ECO:0007669"/>
    <property type="project" value="TreeGrafter"/>
</dbReference>
<comment type="caution">
    <text evidence="9">The sequence shown here is derived from an EMBL/GenBank/DDBJ whole genome shotgun (WGS) entry which is preliminary data.</text>
</comment>
<dbReference type="PANTHER" id="PTHR11709">
    <property type="entry name" value="MULTI-COPPER OXIDASE"/>
    <property type="match status" value="1"/>
</dbReference>
<sequence>MMSLFVFNFLLLLSTLIAGEELHECKRQCVSGNSLKCQYNFVVTEYHKSNTICRNESDNCNESINSVLLINGKTPGPAIEVCLGDIIEVFVHNKLPSSEVSFHWHGISQQGYVHMDGVPMITQCPIMPFSSFRYDFKPEKNGTYFYHAHSISQQADGLYGSLIVSSPSDDQNLQRTLILSVKSYPIYPFSQSTPVAIALTINGQANNHELNVHKGFSYRLRLINAGIFCPMGFFIDNHPLVAYAVGNTLVKPTETMHVIIFPGERIDLILNANRPVSKYRVVVQGLQGCRNLIYETSLTYDSAESNIPLGPAKDKADDDDGDPVHYLDVPEEMQGHDCRSIEKNTLCSLDLETTSNVIINNDPPAIYYLPFDVNYYPSITDDMTDYTFNIYGYSFYPSYLTIDGNPKVTQINKMSFKYPSSPILSQPELVSEDLVCSIEERSIACRNNPEFCECLQVLQVPAKKTIEIVLIDEGFGGNRSHVYHTHGYTVSVIGYQSFGRAVTREEIVSLDQSNKLPRNLINPPKLDSFVVPNKGYVILSFYTDNIGYWLWESRGYATTHSPPMQFLLQVGNPENMPTIPIDFPTCGNHKGPDLIFEDE</sequence>
<evidence type="ECO:0000256" key="1">
    <source>
        <dbReference type="ARBA" id="ARBA00010609"/>
    </source>
</evidence>